<dbReference type="AlphaFoldDB" id="A0A2S6H4H6"/>
<reference evidence="3 4" key="1">
    <citation type="submission" date="2018-02" db="EMBL/GenBank/DDBJ databases">
        <title>Subsurface microbial communities from deep shales in Ohio and West Virginia, USA.</title>
        <authorList>
            <person name="Wrighton K."/>
        </authorList>
    </citation>
    <scope>NUCLEOTIDE SEQUENCE [LARGE SCALE GENOMIC DNA]</scope>
    <source>
        <strain evidence="3 4">OWC-G53F</strain>
    </source>
</reference>
<keyword evidence="1" id="KW-0472">Membrane</keyword>
<feature type="transmembrane region" description="Helical" evidence="1">
    <location>
        <begin position="12"/>
        <end position="30"/>
    </location>
</feature>
<dbReference type="Proteomes" id="UP000238071">
    <property type="component" value="Unassembled WGS sequence"/>
</dbReference>
<evidence type="ECO:0000256" key="1">
    <source>
        <dbReference type="SAM" id="Phobius"/>
    </source>
</evidence>
<proteinExistence type="predicted"/>
<sequence>MNAAVVTPRRRIAIPLVLAGITLVAYFSALNRNQPLIWAVAAVLSASLVIGFAWPHWLAGRLTVRRSGPAKAAEGKVINLSVTVENRGWLPRFMVEVVDRLPFVGAGEGRAPGGVSLGLIGYIPGLGRRDFEVSLVCEKRGLYQLGPVGLSTSFPLGLAEARRAGKEGSSTLVVYPEIFPIAAWPLQGAPSLIHRGGHFLPSGSGSAEFRGLREYRRGDNPRHVHWPTSARLSQLMVKEYEPLASPCLYLVLDLAADANVGRGKHATLEYAVKITSSLARLACDNGMPVRLAGQGKQALDLGTGQGEAHFGEMLERLAIVDADGKTPYFRVLDKVAGDCLAGETVVTFLAEPSERVLYTLQSLALLRARGAHLLAVCFDRPSFLPSGGGVSVTESALFAGLLDLGAQVVPVRRGDDLMRLFNR</sequence>
<protein>
    <submittedName>
        <fullName evidence="3">Uncharacterized protein (DUF58 family)</fullName>
    </submittedName>
</protein>
<organism evidence="3 4">
    <name type="scientific">Methylobacter tundripaludum</name>
    <dbReference type="NCBI Taxonomy" id="173365"/>
    <lineage>
        <taxon>Bacteria</taxon>
        <taxon>Pseudomonadati</taxon>
        <taxon>Pseudomonadota</taxon>
        <taxon>Gammaproteobacteria</taxon>
        <taxon>Methylococcales</taxon>
        <taxon>Methylococcaceae</taxon>
        <taxon>Methylobacter</taxon>
    </lineage>
</organism>
<dbReference type="InterPro" id="IPR002881">
    <property type="entry name" value="DUF58"/>
</dbReference>
<evidence type="ECO:0000313" key="4">
    <source>
        <dbReference type="Proteomes" id="UP000238071"/>
    </source>
</evidence>
<feature type="domain" description="DUF58" evidence="2">
    <location>
        <begin position="212"/>
        <end position="325"/>
    </location>
</feature>
<dbReference type="EMBL" id="PTIY01000004">
    <property type="protein sequence ID" value="PPK72385.1"/>
    <property type="molecule type" value="Genomic_DNA"/>
</dbReference>
<dbReference type="OrthoDB" id="9812729at2"/>
<dbReference type="PANTHER" id="PTHR34351:SF2">
    <property type="entry name" value="DUF58 DOMAIN-CONTAINING PROTEIN"/>
    <property type="match status" value="1"/>
</dbReference>
<keyword evidence="1" id="KW-1133">Transmembrane helix</keyword>
<keyword evidence="1" id="KW-0812">Transmembrane</keyword>
<comment type="caution">
    <text evidence="3">The sequence shown here is derived from an EMBL/GenBank/DDBJ whole genome shotgun (WGS) entry which is preliminary data.</text>
</comment>
<evidence type="ECO:0000259" key="2">
    <source>
        <dbReference type="Pfam" id="PF01882"/>
    </source>
</evidence>
<dbReference type="PANTHER" id="PTHR34351">
    <property type="entry name" value="SLR1927 PROTEIN-RELATED"/>
    <property type="match status" value="1"/>
</dbReference>
<dbReference type="RefSeq" id="WP_104423174.1">
    <property type="nucleotide sequence ID" value="NZ_PTIY01000004.1"/>
</dbReference>
<evidence type="ECO:0000313" key="3">
    <source>
        <dbReference type="EMBL" id="PPK72385.1"/>
    </source>
</evidence>
<feature type="transmembrane region" description="Helical" evidence="1">
    <location>
        <begin position="36"/>
        <end position="57"/>
    </location>
</feature>
<dbReference type="Pfam" id="PF01882">
    <property type="entry name" value="DUF58"/>
    <property type="match status" value="1"/>
</dbReference>
<name>A0A2S6H4H6_9GAMM</name>
<accession>A0A2S6H4H6</accession>
<gene>
    <name evidence="3" type="ORF">B0F88_104179</name>
</gene>
<keyword evidence="4" id="KW-1185">Reference proteome</keyword>